<dbReference type="EMBL" id="MAAF01000056">
    <property type="protein sequence ID" value="OUR80840.1"/>
    <property type="molecule type" value="Genomic_DNA"/>
</dbReference>
<proteinExistence type="predicted"/>
<sequence length="399" mass="44547">MFSSFYINLRSIILTSTLLLASSSSTFAFSSGDEKAKAEALTQVSAPELPPVHDGPYVFVNPQQQLESHWLCQGKVVSKTVSVSAFPKVMSACNMPAVVHGLSSIENKVLEFSGDYPVAALSDFHGKYDLMIELLTNNKIIDKNKNWAFGKGHFVITGDIFDRGDKVTEILWFLYDLEQQAQKAGGDIHLTLGNHEVMILNGDLRYLHPKYVETAKQLNMPFEHLFSQNSIIGNWLRSKPVLVTVNNMLFAHGGFHPSLATEQRSLVEINTVFKDSLIKAELEQPREGWAKFLHTTNGPIWYRGYFAADGDKASRAKGSRSKDNGATSAEIDLLLKHFDVKNLIVGHTSQKQIESRYQGRVIAIDSSIKEGNYGEILFIEQGKKWRGSLSGKVLPLYHQ</sequence>
<organism evidence="3 4">
    <name type="scientific">Colwellia psychrerythraea</name>
    <name type="common">Vibrio psychroerythus</name>
    <dbReference type="NCBI Taxonomy" id="28229"/>
    <lineage>
        <taxon>Bacteria</taxon>
        <taxon>Pseudomonadati</taxon>
        <taxon>Pseudomonadota</taxon>
        <taxon>Gammaproteobacteria</taxon>
        <taxon>Alteromonadales</taxon>
        <taxon>Colwelliaceae</taxon>
        <taxon>Colwellia</taxon>
    </lineage>
</organism>
<reference evidence="4" key="1">
    <citation type="journal article" date="2017" name="Proc. Natl. Acad. Sci. U.S.A.">
        <title>Simulation of Deepwater Horizon oil plume reveals substrate specialization within a complex community of hydrocarbon degraders.</title>
        <authorList>
            <person name="Hu P."/>
            <person name="Dubinsky E.A."/>
            <person name="Probst A.J."/>
            <person name="Wang J."/>
            <person name="Sieber C.M.K."/>
            <person name="Tom L.M."/>
            <person name="Gardinali P."/>
            <person name="Banfield J.F."/>
            <person name="Atlas R.M."/>
            <person name="Andersen G.L."/>
        </authorList>
    </citation>
    <scope>NUCLEOTIDE SEQUENCE [LARGE SCALE GENOMIC DNA]</scope>
</reference>
<dbReference type="SUPFAM" id="SSF56300">
    <property type="entry name" value="Metallo-dependent phosphatases"/>
    <property type="match status" value="1"/>
</dbReference>
<dbReference type="Gene3D" id="3.60.21.10">
    <property type="match status" value="1"/>
</dbReference>
<gene>
    <name evidence="3" type="ORF">A9Q75_09195</name>
</gene>
<evidence type="ECO:0000313" key="3">
    <source>
        <dbReference type="EMBL" id="OUR80840.1"/>
    </source>
</evidence>
<dbReference type="InterPro" id="IPR029052">
    <property type="entry name" value="Metallo-depent_PP-like"/>
</dbReference>
<feature type="domain" description="Calcineurin-like phosphoesterase" evidence="2">
    <location>
        <begin position="117"/>
        <end position="348"/>
    </location>
</feature>
<dbReference type="Proteomes" id="UP000243053">
    <property type="component" value="Unassembled WGS sequence"/>
</dbReference>
<keyword evidence="1" id="KW-0732">Signal</keyword>
<evidence type="ECO:0000313" key="4">
    <source>
        <dbReference type="Proteomes" id="UP000243053"/>
    </source>
</evidence>
<feature type="signal peptide" evidence="1">
    <location>
        <begin position="1"/>
        <end position="28"/>
    </location>
</feature>
<evidence type="ECO:0000259" key="2">
    <source>
        <dbReference type="Pfam" id="PF00149"/>
    </source>
</evidence>
<accession>A0A1Y5EEQ4</accession>
<feature type="chain" id="PRO_5013255112" evidence="1">
    <location>
        <begin position="29"/>
        <end position="399"/>
    </location>
</feature>
<dbReference type="AlphaFoldDB" id="A0A1Y5EEQ4"/>
<protein>
    <submittedName>
        <fullName evidence="3">Metallophosphoesterase</fullName>
    </submittedName>
</protein>
<dbReference type="GO" id="GO:0016787">
    <property type="term" value="F:hydrolase activity"/>
    <property type="evidence" value="ECO:0007669"/>
    <property type="project" value="InterPro"/>
</dbReference>
<dbReference type="PANTHER" id="PTHR46546:SF4">
    <property type="entry name" value="SHEWANELLA-LIKE PROTEIN PHOSPHATASE 1"/>
    <property type="match status" value="1"/>
</dbReference>
<comment type="caution">
    <text evidence="3">The sequence shown here is derived from an EMBL/GenBank/DDBJ whole genome shotgun (WGS) entry which is preliminary data.</text>
</comment>
<dbReference type="Pfam" id="PF00149">
    <property type="entry name" value="Metallophos"/>
    <property type="match status" value="1"/>
</dbReference>
<name>A0A1Y5EEQ4_COLPS</name>
<dbReference type="PANTHER" id="PTHR46546">
    <property type="entry name" value="SHEWANELLA-LIKE PROTEIN PHOSPHATASE 1"/>
    <property type="match status" value="1"/>
</dbReference>
<evidence type="ECO:0000256" key="1">
    <source>
        <dbReference type="SAM" id="SignalP"/>
    </source>
</evidence>
<dbReference type="InterPro" id="IPR004843">
    <property type="entry name" value="Calcineurin-like_PHP"/>
</dbReference>